<dbReference type="RefSeq" id="WP_094787947.1">
    <property type="nucleotide sequence ID" value="NZ_NDXW01000001.1"/>
</dbReference>
<gene>
    <name evidence="1" type="ORF">B9G39_16425</name>
</gene>
<name>A0A4V1INT9_9GAMM</name>
<accession>A0A4V1INT9</accession>
<sequence length="208" mass="24068">MSFTVQVFTAFTAVPAELRESTSFEPSSCSLFYSWQWFENLFNNALVHENEEPRIYFVLDSNQQPVVALFCLAQPSSRTLRSMTNFYSLAYGVVVLQSHCAQQAISSLVEYITQEQPRWQKVELLLTQDHDPETTGFVTALTAKQFSVNAFFQYENWFLKLNGEDFTSYYQSLSSKLRNTIKRKEKKLAKEHSYDIKLVKGGKHLSRV</sequence>
<evidence type="ECO:0000313" key="2">
    <source>
        <dbReference type="Proteomes" id="UP000257039"/>
    </source>
</evidence>
<reference evidence="1 2" key="1">
    <citation type="submission" date="2017-04" db="EMBL/GenBank/DDBJ databases">
        <title>Draft genome sequence of Zooshikella ganghwensis VG4 isolated from Red Sea sediments.</title>
        <authorList>
            <person name="Rehman Z."/>
            <person name="Alam I."/>
            <person name="Kamau A."/>
            <person name="Bajic V."/>
            <person name="Leiknes T."/>
        </authorList>
    </citation>
    <scope>NUCLEOTIDE SEQUENCE [LARGE SCALE GENOMIC DNA]</scope>
    <source>
        <strain evidence="1 2">VG4</strain>
    </source>
</reference>
<proteinExistence type="predicted"/>
<dbReference type="Proteomes" id="UP000257039">
    <property type="component" value="Unassembled WGS sequence"/>
</dbReference>
<dbReference type="EMBL" id="NDXW01000001">
    <property type="protein sequence ID" value="RDH44891.1"/>
    <property type="molecule type" value="Genomic_DNA"/>
</dbReference>
<dbReference type="AlphaFoldDB" id="A0A4V1INT9"/>
<comment type="caution">
    <text evidence="1">The sequence shown here is derived from an EMBL/GenBank/DDBJ whole genome shotgun (WGS) entry which is preliminary data.</text>
</comment>
<evidence type="ECO:0000313" key="1">
    <source>
        <dbReference type="EMBL" id="RDH44891.1"/>
    </source>
</evidence>
<keyword evidence="2" id="KW-1185">Reference proteome</keyword>
<organism evidence="1 2">
    <name type="scientific">Zooshikella ganghwensis</name>
    <dbReference type="NCBI Taxonomy" id="202772"/>
    <lineage>
        <taxon>Bacteria</taxon>
        <taxon>Pseudomonadati</taxon>
        <taxon>Pseudomonadota</taxon>
        <taxon>Gammaproteobacteria</taxon>
        <taxon>Oceanospirillales</taxon>
        <taxon>Zooshikellaceae</taxon>
        <taxon>Zooshikella</taxon>
    </lineage>
</organism>
<protein>
    <submittedName>
        <fullName evidence="1">Uncharacterized protein</fullName>
    </submittedName>
</protein>